<dbReference type="EC" id="2.1.1.-" evidence="6"/>
<comment type="similarity">
    <text evidence="1 6">Belongs to the methyltransferase superfamily. PrmA family.</text>
</comment>
<dbReference type="GO" id="GO:0005737">
    <property type="term" value="C:cytoplasm"/>
    <property type="evidence" value="ECO:0007669"/>
    <property type="project" value="UniProtKB-SubCell"/>
</dbReference>
<evidence type="ECO:0000256" key="3">
    <source>
        <dbReference type="ARBA" id="ARBA00022603"/>
    </source>
</evidence>
<comment type="subcellular location">
    <subcellularLocation>
        <location evidence="6">Cytoplasm</location>
    </subcellularLocation>
</comment>
<feature type="binding site" evidence="6">
    <location>
        <position position="158"/>
    </location>
    <ligand>
        <name>S-adenosyl-L-methionine</name>
        <dbReference type="ChEBI" id="CHEBI:59789"/>
    </ligand>
</feature>
<organism evidence="7 8">
    <name type="scientific">Bauldia litoralis</name>
    <dbReference type="NCBI Taxonomy" id="665467"/>
    <lineage>
        <taxon>Bacteria</taxon>
        <taxon>Pseudomonadati</taxon>
        <taxon>Pseudomonadota</taxon>
        <taxon>Alphaproteobacteria</taxon>
        <taxon>Hyphomicrobiales</taxon>
        <taxon>Kaistiaceae</taxon>
        <taxon>Bauldia</taxon>
    </lineage>
</organism>
<keyword evidence="3 6" id="KW-0489">Methyltransferase</keyword>
<evidence type="ECO:0000313" key="7">
    <source>
        <dbReference type="EMBL" id="SDB39920.1"/>
    </source>
</evidence>
<keyword evidence="7" id="KW-0689">Ribosomal protein</keyword>
<keyword evidence="4 6" id="KW-0808">Transferase</keyword>
<dbReference type="OrthoDB" id="9785995at2"/>
<name>A0A1G6D4A8_9HYPH</name>
<feature type="binding site" evidence="6">
    <location>
        <position position="227"/>
    </location>
    <ligand>
        <name>S-adenosyl-L-methionine</name>
        <dbReference type="ChEBI" id="CHEBI:59789"/>
    </ligand>
</feature>
<dbReference type="Gene3D" id="3.40.50.150">
    <property type="entry name" value="Vaccinia Virus protein VP39"/>
    <property type="match status" value="1"/>
</dbReference>
<dbReference type="EMBL" id="FMXQ01000006">
    <property type="protein sequence ID" value="SDB39920.1"/>
    <property type="molecule type" value="Genomic_DNA"/>
</dbReference>
<dbReference type="RefSeq" id="WP_090877350.1">
    <property type="nucleotide sequence ID" value="NZ_FMXQ01000006.1"/>
</dbReference>
<dbReference type="PIRSF" id="PIRSF000401">
    <property type="entry name" value="RPL11_MTase"/>
    <property type="match status" value="1"/>
</dbReference>
<gene>
    <name evidence="6" type="primary">prmA</name>
    <name evidence="7" type="ORF">SAMN02982931_02987</name>
</gene>
<keyword evidence="7" id="KW-0687">Ribonucleoprotein</keyword>
<comment type="catalytic activity">
    <reaction evidence="6">
        <text>L-lysyl-[protein] + 3 S-adenosyl-L-methionine = N(6),N(6),N(6)-trimethyl-L-lysyl-[protein] + 3 S-adenosyl-L-homocysteine + 3 H(+)</text>
        <dbReference type="Rhea" id="RHEA:54192"/>
        <dbReference type="Rhea" id="RHEA-COMP:9752"/>
        <dbReference type="Rhea" id="RHEA-COMP:13826"/>
        <dbReference type="ChEBI" id="CHEBI:15378"/>
        <dbReference type="ChEBI" id="CHEBI:29969"/>
        <dbReference type="ChEBI" id="CHEBI:57856"/>
        <dbReference type="ChEBI" id="CHEBI:59789"/>
        <dbReference type="ChEBI" id="CHEBI:61961"/>
    </reaction>
</comment>
<dbReference type="NCBIfam" id="NF001784">
    <property type="entry name" value="PRK00517.2-1"/>
    <property type="match status" value="1"/>
</dbReference>
<evidence type="ECO:0000256" key="1">
    <source>
        <dbReference type="ARBA" id="ARBA00009741"/>
    </source>
</evidence>
<dbReference type="InterPro" id="IPR004498">
    <property type="entry name" value="Ribosomal_PrmA_MeTrfase"/>
</dbReference>
<evidence type="ECO:0000256" key="5">
    <source>
        <dbReference type="ARBA" id="ARBA00022691"/>
    </source>
</evidence>
<dbReference type="GO" id="GO:0032259">
    <property type="term" value="P:methylation"/>
    <property type="evidence" value="ECO:0007669"/>
    <property type="project" value="UniProtKB-KW"/>
</dbReference>
<protein>
    <recommendedName>
        <fullName evidence="6">Ribosomal protein L11 methyltransferase</fullName>
        <shortName evidence="6">L11 Mtase</shortName>
        <ecNumber evidence="6">2.1.1.-</ecNumber>
    </recommendedName>
</protein>
<dbReference type="PANTHER" id="PTHR43648:SF1">
    <property type="entry name" value="ELECTRON TRANSFER FLAVOPROTEIN BETA SUBUNIT LYSINE METHYLTRANSFERASE"/>
    <property type="match status" value="1"/>
</dbReference>
<dbReference type="GO" id="GO:0005840">
    <property type="term" value="C:ribosome"/>
    <property type="evidence" value="ECO:0007669"/>
    <property type="project" value="UniProtKB-KW"/>
</dbReference>
<dbReference type="PANTHER" id="PTHR43648">
    <property type="entry name" value="ELECTRON TRANSFER FLAVOPROTEIN BETA SUBUNIT LYSINE METHYLTRANSFERASE"/>
    <property type="match status" value="1"/>
</dbReference>
<reference evidence="7 8" key="1">
    <citation type="submission" date="2016-10" db="EMBL/GenBank/DDBJ databases">
        <authorList>
            <person name="de Groot N.N."/>
        </authorList>
    </citation>
    <scope>NUCLEOTIDE SEQUENCE [LARGE SCALE GENOMIC DNA]</scope>
    <source>
        <strain evidence="7 8">ATCC 35022</strain>
    </source>
</reference>
<dbReference type="GO" id="GO:0016279">
    <property type="term" value="F:protein-lysine N-methyltransferase activity"/>
    <property type="evidence" value="ECO:0007669"/>
    <property type="project" value="RHEA"/>
</dbReference>
<evidence type="ECO:0000256" key="6">
    <source>
        <dbReference type="HAMAP-Rule" id="MF_00735"/>
    </source>
</evidence>
<dbReference type="AlphaFoldDB" id="A0A1G6D4A8"/>
<feature type="binding site" evidence="6">
    <location>
        <position position="135"/>
    </location>
    <ligand>
        <name>S-adenosyl-L-methionine</name>
        <dbReference type="ChEBI" id="CHEBI:59789"/>
    </ligand>
</feature>
<comment type="function">
    <text evidence="6">Methylates ribosomal protein L11.</text>
</comment>
<dbReference type="CDD" id="cd02440">
    <property type="entry name" value="AdoMet_MTases"/>
    <property type="match status" value="1"/>
</dbReference>
<feature type="binding site" evidence="6">
    <location>
        <position position="180"/>
    </location>
    <ligand>
        <name>S-adenosyl-L-methionine</name>
        <dbReference type="ChEBI" id="CHEBI:59789"/>
    </ligand>
</feature>
<dbReference type="HAMAP" id="MF_00735">
    <property type="entry name" value="Methyltr_PrmA"/>
    <property type="match status" value="1"/>
</dbReference>
<dbReference type="Pfam" id="PF06325">
    <property type="entry name" value="PrmA"/>
    <property type="match status" value="1"/>
</dbReference>
<dbReference type="Proteomes" id="UP000199071">
    <property type="component" value="Unassembled WGS sequence"/>
</dbReference>
<sequence length="291" mass="30504">MNWTASVTLSEAGAKALAEVLGDDEDLAAHAVDAAETTPGRWRLMVYFPAEPNKAERAALKRHAVEALGKDGPAFAFEALADADWVAMSLEGLTPVRVGRFVVHGSHDRAVARIGDIAIEIEAAQAFGTGHHGTTAGCLAAIDRLARTRRIHRALDVGTGSAVLAIAIARLAKVSVLASDIDPVAARIAAENIRLNGVATLVRAICAAGVDDRRFAVAGGFDLIVANILAGPLVGLAPPIRRRLAPGGTIVLSGLLVHQANRVVAAYRAQGLRLVRSDVREGWVTLTLALR</sequence>
<keyword evidence="2 6" id="KW-0963">Cytoplasm</keyword>
<keyword evidence="5 6" id="KW-0949">S-adenosyl-L-methionine</keyword>
<dbReference type="InterPro" id="IPR050078">
    <property type="entry name" value="Ribosomal_L11_MeTrfase_PrmA"/>
</dbReference>
<dbReference type="STRING" id="665467.SAMN02982931_02987"/>
<accession>A0A1G6D4A8</accession>
<dbReference type="SUPFAM" id="SSF53335">
    <property type="entry name" value="S-adenosyl-L-methionine-dependent methyltransferases"/>
    <property type="match status" value="1"/>
</dbReference>
<keyword evidence="8" id="KW-1185">Reference proteome</keyword>
<evidence type="ECO:0000256" key="4">
    <source>
        <dbReference type="ARBA" id="ARBA00022679"/>
    </source>
</evidence>
<dbReference type="InterPro" id="IPR029063">
    <property type="entry name" value="SAM-dependent_MTases_sf"/>
</dbReference>
<proteinExistence type="inferred from homology"/>
<evidence type="ECO:0000256" key="2">
    <source>
        <dbReference type="ARBA" id="ARBA00022490"/>
    </source>
</evidence>
<evidence type="ECO:0000313" key="8">
    <source>
        <dbReference type="Proteomes" id="UP000199071"/>
    </source>
</evidence>